<evidence type="ECO:0000259" key="5">
    <source>
        <dbReference type="SMART" id="SM00195"/>
    </source>
</evidence>
<dbReference type="InterPro" id="IPR000340">
    <property type="entry name" value="Dual-sp_phosphatase_cat-dom"/>
</dbReference>
<proteinExistence type="inferred from homology"/>
<dbReference type="OrthoDB" id="2017893at2759"/>
<evidence type="ECO:0000256" key="3">
    <source>
        <dbReference type="ARBA" id="ARBA00022801"/>
    </source>
</evidence>
<keyword evidence="4" id="KW-0904">Protein phosphatase</keyword>
<keyword evidence="7" id="KW-1185">Reference proteome</keyword>
<evidence type="ECO:0000256" key="1">
    <source>
        <dbReference type="ARBA" id="ARBA00008601"/>
    </source>
</evidence>
<dbReference type="InterPro" id="IPR029021">
    <property type="entry name" value="Prot-tyrosine_phosphatase-like"/>
</dbReference>
<reference evidence="7" key="1">
    <citation type="journal article" date="2016" name="Proc. Natl. Acad. Sci. U.S.A.">
        <title>Comparative genomics of biotechnologically important yeasts.</title>
        <authorList>
            <person name="Riley R."/>
            <person name="Haridas S."/>
            <person name="Wolfe K.H."/>
            <person name="Lopes M.R."/>
            <person name="Hittinger C.T."/>
            <person name="Goeker M."/>
            <person name="Salamov A.A."/>
            <person name="Wisecaver J.H."/>
            <person name="Long T.M."/>
            <person name="Calvey C.H."/>
            <person name="Aerts A.L."/>
            <person name="Barry K.W."/>
            <person name="Choi C."/>
            <person name="Clum A."/>
            <person name="Coughlan A.Y."/>
            <person name="Deshpande S."/>
            <person name="Douglass A.P."/>
            <person name="Hanson S.J."/>
            <person name="Klenk H.-P."/>
            <person name="LaButti K.M."/>
            <person name="Lapidus A."/>
            <person name="Lindquist E.A."/>
            <person name="Lipzen A.M."/>
            <person name="Meier-Kolthoff J.P."/>
            <person name="Ohm R.A."/>
            <person name="Otillar R.P."/>
            <person name="Pangilinan J.L."/>
            <person name="Peng Y."/>
            <person name="Rokas A."/>
            <person name="Rosa C.A."/>
            <person name="Scheuner C."/>
            <person name="Sibirny A.A."/>
            <person name="Slot J.C."/>
            <person name="Stielow J.B."/>
            <person name="Sun H."/>
            <person name="Kurtzman C.P."/>
            <person name="Blackwell M."/>
            <person name="Grigoriev I.V."/>
            <person name="Jeffries T.W."/>
        </authorList>
    </citation>
    <scope>NUCLEOTIDE SEQUENCE [LARGE SCALE GENOMIC DNA]</scope>
    <source>
        <strain evidence="7">NRRL Y-1626</strain>
    </source>
</reference>
<dbReference type="Gene3D" id="3.90.190.10">
    <property type="entry name" value="Protein tyrosine phosphatase superfamily"/>
    <property type="match status" value="1"/>
</dbReference>
<dbReference type="Pfam" id="PF00782">
    <property type="entry name" value="DSPc"/>
    <property type="match status" value="1"/>
</dbReference>
<dbReference type="EC" id="3.1.3.48" evidence="2"/>
<dbReference type="InterPro" id="IPR020422">
    <property type="entry name" value="TYR_PHOSPHATASE_DUAL_dom"/>
</dbReference>
<comment type="similarity">
    <text evidence="1">Belongs to the protein-tyrosine phosphatase family. Non-receptor class dual specificity subfamily.</text>
</comment>
<evidence type="ECO:0000313" key="6">
    <source>
        <dbReference type="EMBL" id="OBA25775.1"/>
    </source>
</evidence>
<accession>A0A1B7TAR7</accession>
<evidence type="ECO:0000256" key="2">
    <source>
        <dbReference type="ARBA" id="ARBA00013064"/>
    </source>
</evidence>
<dbReference type="Proteomes" id="UP000092321">
    <property type="component" value="Unassembled WGS sequence"/>
</dbReference>
<protein>
    <recommendedName>
        <fullName evidence="2">protein-tyrosine-phosphatase</fullName>
        <ecNumber evidence="2">3.1.3.48</ecNumber>
    </recommendedName>
</protein>
<dbReference type="EMBL" id="LXPE01000045">
    <property type="protein sequence ID" value="OBA25775.1"/>
    <property type="molecule type" value="Genomic_DNA"/>
</dbReference>
<dbReference type="SUPFAM" id="SSF52799">
    <property type="entry name" value="(Phosphotyrosine protein) phosphatases II"/>
    <property type="match status" value="1"/>
</dbReference>
<dbReference type="GO" id="GO:0008138">
    <property type="term" value="F:protein tyrosine/serine/threonine phosphatase activity"/>
    <property type="evidence" value="ECO:0007669"/>
    <property type="project" value="InterPro"/>
</dbReference>
<gene>
    <name evidence="6" type="ORF">HANVADRAFT_41471</name>
</gene>
<name>A0A1B7TAR7_9ASCO</name>
<dbReference type="GO" id="GO:0004725">
    <property type="term" value="F:protein tyrosine phosphatase activity"/>
    <property type="evidence" value="ECO:0007669"/>
    <property type="project" value="UniProtKB-EC"/>
</dbReference>
<evidence type="ECO:0000256" key="4">
    <source>
        <dbReference type="ARBA" id="ARBA00022912"/>
    </source>
</evidence>
<keyword evidence="3" id="KW-0378">Hydrolase</keyword>
<dbReference type="SMART" id="SM00195">
    <property type="entry name" value="DSPc"/>
    <property type="match status" value="1"/>
</dbReference>
<sequence length="360" mass="41379">MDKILGGIYVGSVVPIMTHVPLKVQYNITHILSCMKFDKIPEYLVKKGYTLQNIDVNDDTLYFENIVDLLKYVNDANEFIDHAIFPNEENYNPFEVDFKKIKQKSAIFIHSYKGSSRCCFFAICYLMYRFGFNLKQATYAVDRKMLTNKMELSDNLQEQLELFSKMGGRYVDLNNSDYKQWKLTKCMELDPSGQLSRKLMLEDKGIFENEESTTNKKIAEQKDQEEVTVLRCKKCRQNLAKSTSFVRHDPPAKTSKESHFFKRGGISGNRIVGVEKSQDMCTHFFVEPLNWMKEKLLAEDLLEGKFFCPGCEAKVGGYNWKGSRCSCGKWMNPGIHLQAAKVDQVAVVKKSLAVGVDRTD</sequence>
<dbReference type="PIRSF" id="PIRSF000941">
    <property type="entry name" value="DUSP12"/>
    <property type="match status" value="1"/>
</dbReference>
<dbReference type="InterPro" id="IPR016278">
    <property type="entry name" value="DUSP12"/>
</dbReference>
<dbReference type="PANTHER" id="PTHR45848:SF4">
    <property type="entry name" value="DUAL SPECIFICITY PROTEIN PHOSPHATASE 12"/>
    <property type="match status" value="1"/>
</dbReference>
<dbReference type="PANTHER" id="PTHR45848">
    <property type="entry name" value="DUAL SPECIFICITY PROTEIN PHOSPHATASE 12 FAMILY MEMBER"/>
    <property type="match status" value="1"/>
</dbReference>
<feature type="domain" description="Tyrosine-protein phosphatase" evidence="5">
    <location>
        <begin position="1"/>
        <end position="166"/>
    </location>
</feature>
<dbReference type="GO" id="GO:0005634">
    <property type="term" value="C:nucleus"/>
    <property type="evidence" value="ECO:0007669"/>
    <property type="project" value="TreeGrafter"/>
</dbReference>
<dbReference type="AlphaFoldDB" id="A0A1B7TAR7"/>
<evidence type="ECO:0000313" key="7">
    <source>
        <dbReference type="Proteomes" id="UP000092321"/>
    </source>
</evidence>
<organism evidence="6 7">
    <name type="scientific">Hanseniaspora valbyensis NRRL Y-1626</name>
    <dbReference type="NCBI Taxonomy" id="766949"/>
    <lineage>
        <taxon>Eukaryota</taxon>
        <taxon>Fungi</taxon>
        <taxon>Dikarya</taxon>
        <taxon>Ascomycota</taxon>
        <taxon>Saccharomycotina</taxon>
        <taxon>Saccharomycetes</taxon>
        <taxon>Saccharomycodales</taxon>
        <taxon>Saccharomycodaceae</taxon>
        <taxon>Hanseniaspora</taxon>
    </lineage>
</organism>
<comment type="caution">
    <text evidence="6">The sequence shown here is derived from an EMBL/GenBank/DDBJ whole genome shotgun (WGS) entry which is preliminary data.</text>
</comment>